<dbReference type="EMBL" id="LXQA010490176">
    <property type="protein sequence ID" value="MCI55075.1"/>
    <property type="molecule type" value="Genomic_DNA"/>
</dbReference>
<accession>A0A392T448</accession>
<protein>
    <submittedName>
        <fullName evidence="1">Uncharacterized protein</fullName>
    </submittedName>
</protein>
<evidence type="ECO:0000313" key="2">
    <source>
        <dbReference type="Proteomes" id="UP000265520"/>
    </source>
</evidence>
<evidence type="ECO:0000313" key="1">
    <source>
        <dbReference type="EMBL" id="MCI55075.1"/>
    </source>
</evidence>
<reference evidence="1 2" key="1">
    <citation type="journal article" date="2018" name="Front. Plant Sci.">
        <title>Red Clover (Trifolium pratense) and Zigzag Clover (T. medium) - A Picture of Genomic Similarities and Differences.</title>
        <authorList>
            <person name="Dluhosova J."/>
            <person name="Istvanek J."/>
            <person name="Nedelnik J."/>
            <person name="Repkova J."/>
        </authorList>
    </citation>
    <scope>NUCLEOTIDE SEQUENCE [LARGE SCALE GENOMIC DNA]</scope>
    <source>
        <strain evidence="2">cv. 10/8</strain>
        <tissue evidence="1">Leaf</tissue>
    </source>
</reference>
<dbReference type="AlphaFoldDB" id="A0A392T448"/>
<dbReference type="Proteomes" id="UP000265520">
    <property type="component" value="Unassembled WGS sequence"/>
</dbReference>
<proteinExistence type="predicted"/>
<feature type="non-terminal residue" evidence="1">
    <location>
        <position position="1"/>
    </location>
</feature>
<name>A0A392T448_9FABA</name>
<comment type="caution">
    <text evidence="1">The sequence shown here is derived from an EMBL/GenBank/DDBJ whole genome shotgun (WGS) entry which is preliminary data.</text>
</comment>
<keyword evidence="2" id="KW-1185">Reference proteome</keyword>
<sequence>YNVIMDFPLTIDLIRLLRGGP</sequence>
<organism evidence="1 2">
    <name type="scientific">Trifolium medium</name>
    <dbReference type="NCBI Taxonomy" id="97028"/>
    <lineage>
        <taxon>Eukaryota</taxon>
        <taxon>Viridiplantae</taxon>
        <taxon>Streptophyta</taxon>
        <taxon>Embryophyta</taxon>
        <taxon>Tracheophyta</taxon>
        <taxon>Spermatophyta</taxon>
        <taxon>Magnoliopsida</taxon>
        <taxon>eudicotyledons</taxon>
        <taxon>Gunneridae</taxon>
        <taxon>Pentapetalae</taxon>
        <taxon>rosids</taxon>
        <taxon>fabids</taxon>
        <taxon>Fabales</taxon>
        <taxon>Fabaceae</taxon>
        <taxon>Papilionoideae</taxon>
        <taxon>50 kb inversion clade</taxon>
        <taxon>NPAAA clade</taxon>
        <taxon>Hologalegina</taxon>
        <taxon>IRL clade</taxon>
        <taxon>Trifolieae</taxon>
        <taxon>Trifolium</taxon>
    </lineage>
</organism>